<feature type="domain" description="DNA replication/recombination mediator RecO N-terminal" evidence="8">
    <location>
        <begin position="4"/>
        <end position="75"/>
    </location>
</feature>
<keyword evidence="4 7" id="KW-0233">DNA recombination</keyword>
<gene>
    <name evidence="7" type="primary">recO</name>
    <name evidence="9" type="ORF">SAMN05660453_0451</name>
</gene>
<dbReference type="Pfam" id="PF11967">
    <property type="entry name" value="RecO_N"/>
    <property type="match status" value="1"/>
</dbReference>
<dbReference type="GO" id="GO:0006302">
    <property type="term" value="P:double-strand break repair"/>
    <property type="evidence" value="ECO:0007669"/>
    <property type="project" value="TreeGrafter"/>
</dbReference>
<proteinExistence type="inferred from homology"/>
<keyword evidence="5 7" id="KW-0234">DNA repair</keyword>
<accession>A0A1I1EF90</accession>
<evidence type="ECO:0000313" key="9">
    <source>
        <dbReference type="EMBL" id="SFB85697.1"/>
    </source>
</evidence>
<dbReference type="Pfam" id="PF02565">
    <property type="entry name" value="RecO_C"/>
    <property type="match status" value="1"/>
</dbReference>
<comment type="similarity">
    <text evidence="1 7">Belongs to the RecO family.</text>
</comment>
<evidence type="ECO:0000256" key="6">
    <source>
        <dbReference type="ARBA" id="ARBA00033409"/>
    </source>
</evidence>
<dbReference type="GO" id="GO:0006310">
    <property type="term" value="P:DNA recombination"/>
    <property type="evidence" value="ECO:0007669"/>
    <property type="project" value="UniProtKB-UniRule"/>
</dbReference>
<dbReference type="PANTHER" id="PTHR33991">
    <property type="entry name" value="DNA REPAIR PROTEIN RECO"/>
    <property type="match status" value="1"/>
</dbReference>
<evidence type="ECO:0000256" key="5">
    <source>
        <dbReference type="ARBA" id="ARBA00023204"/>
    </source>
</evidence>
<keyword evidence="10" id="KW-1185">Reference proteome</keyword>
<protein>
    <recommendedName>
        <fullName evidence="2 7">DNA repair protein RecO</fullName>
    </recommendedName>
    <alternativeName>
        <fullName evidence="6 7">Recombination protein O</fullName>
    </alternativeName>
</protein>
<sequence length="263" mass="29734">MALIEGLILHTTAYRDNDLLVKVFTKDAGIITAMARGAKKQKSKLAPVGQAFTWVVVDGIYPKNQQGLGFINSIQESRIYKNVVTDLTAAAYAALIAKDLTVALEENVPQPDWYEKTLAAFEQLNKQKDPQVVANIMELQLLPVFGVSPNWVRDPLSGAETGDFDYSDKYNGIIEKSHFDMDDHRLHLDQKTVYYLRLFSTIDISKLGSVTLSPMTKRGIQRVVDYLYDQQVGFQPKEKRFIQKMAAFEGQLQIKPRKKESES</sequence>
<evidence type="ECO:0000256" key="4">
    <source>
        <dbReference type="ARBA" id="ARBA00023172"/>
    </source>
</evidence>
<dbReference type="Proteomes" id="UP000199376">
    <property type="component" value="Unassembled WGS sequence"/>
</dbReference>
<dbReference type="InterPro" id="IPR003717">
    <property type="entry name" value="RecO"/>
</dbReference>
<dbReference type="InterPro" id="IPR037278">
    <property type="entry name" value="ARFGAP/RecO"/>
</dbReference>
<dbReference type="InterPro" id="IPR012340">
    <property type="entry name" value="NA-bd_OB-fold"/>
</dbReference>
<comment type="function">
    <text evidence="7">Involved in DNA repair and RecF pathway recombination.</text>
</comment>
<dbReference type="Gene3D" id="1.20.1440.120">
    <property type="entry name" value="Recombination protein O, C-terminal domain"/>
    <property type="match status" value="1"/>
</dbReference>
<name>A0A1I1EF90_9LACO</name>
<reference evidence="9 10" key="1">
    <citation type="submission" date="2016-10" db="EMBL/GenBank/DDBJ databases">
        <authorList>
            <person name="de Groot N.N."/>
        </authorList>
    </citation>
    <scope>NUCLEOTIDE SEQUENCE [LARGE SCALE GENOMIC DNA]</scope>
    <source>
        <strain evidence="9 10">DSM 19113</strain>
    </source>
</reference>
<organism evidence="9 10">
    <name type="scientific">Fructobacillus durionis</name>
    <dbReference type="NCBI Taxonomy" id="283737"/>
    <lineage>
        <taxon>Bacteria</taxon>
        <taxon>Bacillati</taxon>
        <taxon>Bacillota</taxon>
        <taxon>Bacilli</taxon>
        <taxon>Lactobacillales</taxon>
        <taxon>Lactobacillaceae</taxon>
        <taxon>Fructobacillus</taxon>
    </lineage>
</organism>
<dbReference type="InterPro" id="IPR022572">
    <property type="entry name" value="DNA_rep/recomb_RecO_N"/>
</dbReference>
<keyword evidence="3 7" id="KW-0227">DNA damage</keyword>
<dbReference type="Gene3D" id="2.40.50.140">
    <property type="entry name" value="Nucleic acid-binding proteins"/>
    <property type="match status" value="1"/>
</dbReference>
<dbReference type="RefSeq" id="WP_091501594.1">
    <property type="nucleotide sequence ID" value="NZ_FOLI01000001.1"/>
</dbReference>
<dbReference type="OrthoDB" id="9797083at2"/>
<dbReference type="EMBL" id="FOLI01000001">
    <property type="protein sequence ID" value="SFB85697.1"/>
    <property type="molecule type" value="Genomic_DNA"/>
</dbReference>
<dbReference type="InterPro" id="IPR042242">
    <property type="entry name" value="RecO_C"/>
</dbReference>
<dbReference type="NCBIfam" id="TIGR00613">
    <property type="entry name" value="reco"/>
    <property type="match status" value="1"/>
</dbReference>
<dbReference type="AlphaFoldDB" id="A0A1I1EF90"/>
<evidence type="ECO:0000256" key="1">
    <source>
        <dbReference type="ARBA" id="ARBA00007452"/>
    </source>
</evidence>
<evidence type="ECO:0000256" key="3">
    <source>
        <dbReference type="ARBA" id="ARBA00022763"/>
    </source>
</evidence>
<dbReference type="GO" id="GO:0043590">
    <property type="term" value="C:bacterial nucleoid"/>
    <property type="evidence" value="ECO:0007669"/>
    <property type="project" value="TreeGrafter"/>
</dbReference>
<dbReference type="PANTHER" id="PTHR33991:SF1">
    <property type="entry name" value="DNA REPAIR PROTEIN RECO"/>
    <property type="match status" value="1"/>
</dbReference>
<evidence type="ECO:0000256" key="7">
    <source>
        <dbReference type="HAMAP-Rule" id="MF_00201"/>
    </source>
</evidence>
<dbReference type="SUPFAM" id="SSF50249">
    <property type="entry name" value="Nucleic acid-binding proteins"/>
    <property type="match status" value="1"/>
</dbReference>
<dbReference type="STRING" id="283737.SAMN05660453_0451"/>
<evidence type="ECO:0000313" key="10">
    <source>
        <dbReference type="Proteomes" id="UP000199376"/>
    </source>
</evidence>
<dbReference type="HAMAP" id="MF_00201">
    <property type="entry name" value="RecO"/>
    <property type="match status" value="1"/>
</dbReference>
<dbReference type="SUPFAM" id="SSF57863">
    <property type="entry name" value="ArfGap/RecO-like zinc finger"/>
    <property type="match status" value="1"/>
</dbReference>
<evidence type="ECO:0000259" key="8">
    <source>
        <dbReference type="Pfam" id="PF11967"/>
    </source>
</evidence>
<evidence type="ECO:0000256" key="2">
    <source>
        <dbReference type="ARBA" id="ARBA00021310"/>
    </source>
</evidence>